<dbReference type="InterPro" id="IPR035985">
    <property type="entry name" value="Ubiquitin-activating_enz"/>
</dbReference>
<keyword evidence="3" id="KW-0378">Hydrolase</keyword>
<keyword evidence="2" id="KW-0479">Metal-binding</keyword>
<evidence type="ECO:0000256" key="5">
    <source>
        <dbReference type="ARBA" id="ARBA00023049"/>
    </source>
</evidence>
<sequence length="760" mass="82210">MPGESLRAHAEHFLAVATRHPGCRAGRIIDAIKTSATVELDIDVELPLHMKPDGQSPNGVRNAETVQVVLGPSYPWSSPAFYLRTDFPRDLPHIQPDATDTLPRPCLLDGSQREFFFQFGMVEGGIFHLVDQLVIWLQHAAEGTLINREQGWEPTLRRDLANLMAIDAESCRTLVDRSGGHRIFRAGYIRLGAVDNRLSSGAAAMLHVSAERTRLKRADNDLFITRPGAESTLGSTVCCVVWPDKLPSGEQFIADTYLPETVTTLGALQNRANELRCGQNLRGMLEALERYFRGRALETPVPIGIVLCARRPFHLIGSASDIELLPYIVEVRATRGRNALFASGSDEPVAPATQLDVANPALLRNVSGAPETGSVAMLGCGSVGSKMAVHLARSGASITIASDQDLLMPHNLARHALTYCGPPRYKADALADELVRLGQEPQVHKGDLVQDLQSVGRRRGILTKQSTYAVNTTASLGVREALSLLAPQDVEPRLAEAALFGRGNGGFLLVEGKAHNPTLCDLVAELYATVDENRLRSLLCDPEHGLSEVQIGQGCSSLTMPMTDMRLSAMTAALTETLVEVMQHGDGNGEIAVGHTAENAPDTGWSRRSVAPFHVIPIQSTPGWTMRVSQRVLDQMRAEAKRWPASETGGVLIGKCSVRLKAVTVVDLLPAPPDSVRSETLFTLGTNGLKQAIIARHRATGGALFDVGTWHSHLDDHGPSARDWETARELGSGRPPPSVLLIVTPERLHAIMHAEGNCGP</sequence>
<feature type="region of interest" description="Disordered" evidence="6">
    <location>
        <begin position="716"/>
        <end position="736"/>
    </location>
</feature>
<dbReference type="Gene3D" id="3.40.140.10">
    <property type="entry name" value="Cytidine Deaminase, domain 2"/>
    <property type="match status" value="1"/>
</dbReference>
<dbReference type="Gene3D" id="3.40.50.720">
    <property type="entry name" value="NAD(P)-binding Rossmann-like Domain"/>
    <property type="match status" value="1"/>
</dbReference>
<proteinExistence type="predicted"/>
<dbReference type="Pfam" id="PF14457">
    <property type="entry name" value="Prok-E2_A"/>
    <property type="match status" value="1"/>
</dbReference>
<dbReference type="Pfam" id="PF14464">
    <property type="entry name" value="Prok-JAB"/>
    <property type="match status" value="1"/>
</dbReference>
<organism evidence="8 9">
    <name type="scientific">Spectribacter acetivorans</name>
    <dbReference type="NCBI Taxonomy" id="3075603"/>
    <lineage>
        <taxon>Bacteria</taxon>
        <taxon>Pseudomonadati</taxon>
        <taxon>Pseudomonadota</taxon>
        <taxon>Gammaproteobacteria</taxon>
        <taxon>Salinisphaerales</taxon>
        <taxon>Salinisphaeraceae</taxon>
        <taxon>Spectribacter</taxon>
    </lineage>
</organism>
<dbReference type="InterPro" id="IPR028090">
    <property type="entry name" value="JAB_dom_prok"/>
</dbReference>
<keyword evidence="1" id="KW-0645">Protease</keyword>
<feature type="domain" description="JAB" evidence="7">
    <location>
        <begin position="630"/>
        <end position="744"/>
    </location>
</feature>
<dbReference type="EMBL" id="JAVRHY010000005">
    <property type="protein sequence ID" value="MDT0618303.1"/>
    <property type="molecule type" value="Genomic_DNA"/>
</dbReference>
<accession>A0ABU3B802</accession>
<name>A0ABU3B802_9GAMM</name>
<keyword evidence="9" id="KW-1185">Reference proteome</keyword>
<feature type="compositionally biased region" description="Basic and acidic residues" evidence="6">
    <location>
        <begin position="716"/>
        <end position="728"/>
    </location>
</feature>
<evidence type="ECO:0000256" key="4">
    <source>
        <dbReference type="ARBA" id="ARBA00022833"/>
    </source>
</evidence>
<keyword evidence="5" id="KW-0482">Metalloprotease</keyword>
<dbReference type="RefSeq" id="WP_311658397.1">
    <property type="nucleotide sequence ID" value="NZ_JAVRHY010000005.1"/>
</dbReference>
<evidence type="ECO:0000313" key="9">
    <source>
        <dbReference type="Proteomes" id="UP001259982"/>
    </source>
</evidence>
<evidence type="ECO:0000256" key="2">
    <source>
        <dbReference type="ARBA" id="ARBA00022723"/>
    </source>
</evidence>
<comment type="caution">
    <text evidence="8">The sequence shown here is derived from an EMBL/GenBank/DDBJ whole genome shotgun (WGS) entry which is preliminary data.</text>
</comment>
<reference evidence="8 9" key="1">
    <citation type="submission" date="2023-09" db="EMBL/GenBank/DDBJ databases">
        <authorList>
            <person name="Rey-Velasco X."/>
        </authorList>
    </citation>
    <scope>NUCLEOTIDE SEQUENCE [LARGE SCALE GENOMIC DNA]</scope>
    <source>
        <strain evidence="8 9">P385</strain>
    </source>
</reference>
<dbReference type="SUPFAM" id="SSF102712">
    <property type="entry name" value="JAB1/MPN domain"/>
    <property type="match status" value="1"/>
</dbReference>
<dbReference type="InterPro" id="IPR032865">
    <property type="entry name" value="Prok-E2_A"/>
</dbReference>
<dbReference type="Proteomes" id="UP001259982">
    <property type="component" value="Unassembled WGS sequence"/>
</dbReference>
<keyword evidence="4" id="KW-0862">Zinc</keyword>
<evidence type="ECO:0000256" key="3">
    <source>
        <dbReference type="ARBA" id="ARBA00022801"/>
    </source>
</evidence>
<gene>
    <name evidence="8" type="ORF">RM531_07430</name>
</gene>
<evidence type="ECO:0000256" key="6">
    <source>
        <dbReference type="SAM" id="MobiDB-lite"/>
    </source>
</evidence>
<evidence type="ECO:0000313" key="8">
    <source>
        <dbReference type="EMBL" id="MDT0618303.1"/>
    </source>
</evidence>
<dbReference type="SUPFAM" id="SSF69572">
    <property type="entry name" value="Activating enzymes of the ubiquitin-like proteins"/>
    <property type="match status" value="1"/>
</dbReference>
<evidence type="ECO:0000256" key="1">
    <source>
        <dbReference type="ARBA" id="ARBA00022670"/>
    </source>
</evidence>
<protein>
    <submittedName>
        <fullName evidence="8">Mov34/MPN/PAD-1 family protein</fullName>
    </submittedName>
</protein>
<evidence type="ECO:0000259" key="7">
    <source>
        <dbReference type="Pfam" id="PF14464"/>
    </source>
</evidence>